<feature type="region of interest" description="Disordered" evidence="1">
    <location>
        <begin position="45"/>
        <end position="64"/>
    </location>
</feature>
<evidence type="ECO:0000313" key="3">
    <source>
        <dbReference type="EMBL" id="MBW4660614.1"/>
    </source>
</evidence>
<feature type="chain" id="PRO_5036726537" evidence="2">
    <location>
        <begin position="39"/>
        <end position="128"/>
    </location>
</feature>
<reference evidence="3" key="2">
    <citation type="journal article" date="2022" name="Microbiol. Resour. Announc.">
        <title>Metagenome Sequencing to Explore Phylogenomics of Terrestrial Cyanobacteria.</title>
        <authorList>
            <person name="Ward R.D."/>
            <person name="Stajich J.E."/>
            <person name="Johansen J.R."/>
            <person name="Huntemann M."/>
            <person name="Clum A."/>
            <person name="Foster B."/>
            <person name="Foster B."/>
            <person name="Roux S."/>
            <person name="Palaniappan K."/>
            <person name="Varghese N."/>
            <person name="Mukherjee S."/>
            <person name="Reddy T.B.K."/>
            <person name="Daum C."/>
            <person name="Copeland A."/>
            <person name="Chen I.A."/>
            <person name="Ivanova N.N."/>
            <person name="Kyrpides N.C."/>
            <person name="Shapiro N."/>
            <person name="Eloe-Fadrosh E.A."/>
            <person name="Pietrasiak N."/>
        </authorList>
    </citation>
    <scope>NUCLEOTIDE SEQUENCE</scope>
    <source>
        <strain evidence="3">UHER 2000/2452</strain>
    </source>
</reference>
<accession>A0A951QDM3</accession>
<keyword evidence="2" id="KW-0732">Signal</keyword>
<feature type="signal peptide" evidence="2">
    <location>
        <begin position="1"/>
        <end position="38"/>
    </location>
</feature>
<protein>
    <submittedName>
        <fullName evidence="3">Uncharacterized protein</fullName>
    </submittedName>
</protein>
<gene>
    <name evidence="3" type="ORF">KME15_18230</name>
</gene>
<name>A0A951QDM3_9CYAN</name>
<feature type="compositionally biased region" description="Polar residues" evidence="1">
    <location>
        <begin position="84"/>
        <end position="97"/>
    </location>
</feature>
<comment type="caution">
    <text evidence="3">The sequence shown here is derived from an EMBL/GenBank/DDBJ whole genome shotgun (WGS) entry which is preliminary data.</text>
</comment>
<evidence type="ECO:0000256" key="1">
    <source>
        <dbReference type="SAM" id="MobiDB-lite"/>
    </source>
</evidence>
<dbReference type="AlphaFoldDB" id="A0A951QDM3"/>
<dbReference type="Proteomes" id="UP000757435">
    <property type="component" value="Unassembled WGS sequence"/>
</dbReference>
<dbReference type="EMBL" id="JAHHHD010000023">
    <property type="protein sequence ID" value="MBW4660614.1"/>
    <property type="molecule type" value="Genomic_DNA"/>
</dbReference>
<feature type="region of interest" description="Disordered" evidence="1">
    <location>
        <begin position="79"/>
        <end position="128"/>
    </location>
</feature>
<sequence>MKVAIPSRPVSKSSIWVMLSLFAGSLAALTAFVQPVQAQTSADLQTPVGTSDQNSNTNGDFGSVNNLFDLMHRVQQGSIRDPYQFSQEQQQSINSEASAFRQRQADLLKQQEQTGAASSNQIVAPNSQ</sequence>
<reference evidence="3" key="1">
    <citation type="submission" date="2021-05" db="EMBL/GenBank/DDBJ databases">
        <authorList>
            <person name="Pietrasiak N."/>
            <person name="Ward R."/>
            <person name="Stajich J.E."/>
            <person name="Kurbessoian T."/>
        </authorList>
    </citation>
    <scope>NUCLEOTIDE SEQUENCE</scope>
    <source>
        <strain evidence="3">UHER 2000/2452</strain>
    </source>
</reference>
<evidence type="ECO:0000313" key="4">
    <source>
        <dbReference type="Proteomes" id="UP000757435"/>
    </source>
</evidence>
<evidence type="ECO:0000256" key="2">
    <source>
        <dbReference type="SAM" id="SignalP"/>
    </source>
</evidence>
<proteinExistence type="predicted"/>
<organism evidence="3 4">
    <name type="scientific">Drouetiella hepatica Uher 2000/2452</name>
    <dbReference type="NCBI Taxonomy" id="904376"/>
    <lineage>
        <taxon>Bacteria</taxon>
        <taxon>Bacillati</taxon>
        <taxon>Cyanobacteriota</taxon>
        <taxon>Cyanophyceae</taxon>
        <taxon>Oculatellales</taxon>
        <taxon>Oculatellaceae</taxon>
        <taxon>Drouetiella</taxon>
    </lineage>
</organism>
<feature type="compositionally biased region" description="Polar residues" evidence="1">
    <location>
        <begin position="110"/>
        <end position="128"/>
    </location>
</feature>